<dbReference type="Proteomes" id="UP000635565">
    <property type="component" value="Unassembled WGS sequence"/>
</dbReference>
<accession>A0ABQ3VJM2</accession>
<name>A0ABQ3VJM2_9CHLR</name>
<organism evidence="1 2">
    <name type="scientific">Dictyobacter formicarum</name>
    <dbReference type="NCBI Taxonomy" id="2778368"/>
    <lineage>
        <taxon>Bacteria</taxon>
        <taxon>Bacillati</taxon>
        <taxon>Chloroflexota</taxon>
        <taxon>Ktedonobacteria</taxon>
        <taxon>Ktedonobacterales</taxon>
        <taxon>Dictyobacteraceae</taxon>
        <taxon>Dictyobacter</taxon>
    </lineage>
</organism>
<dbReference type="EMBL" id="BNJJ01000012">
    <property type="protein sequence ID" value="GHO86412.1"/>
    <property type="molecule type" value="Genomic_DNA"/>
</dbReference>
<comment type="caution">
    <text evidence="1">The sequence shown here is derived from an EMBL/GenBank/DDBJ whole genome shotgun (WGS) entry which is preliminary data.</text>
</comment>
<gene>
    <name evidence="1" type="ORF">KSZ_44180</name>
</gene>
<sequence length="60" mass="7189">MKKIDFYICQQKPVYMNKNLKMEYKDAKSEQQTAKQGSKYTNDRCLYQKYCAQECNPHQG</sequence>
<evidence type="ECO:0000313" key="1">
    <source>
        <dbReference type="EMBL" id="GHO86412.1"/>
    </source>
</evidence>
<keyword evidence="2" id="KW-1185">Reference proteome</keyword>
<protein>
    <submittedName>
        <fullName evidence="1">Uncharacterized protein</fullName>
    </submittedName>
</protein>
<reference evidence="1 2" key="1">
    <citation type="journal article" date="2021" name="Int. J. Syst. Evol. Microbiol.">
        <title>Reticulibacter mediterranei gen. nov., sp. nov., within the new family Reticulibacteraceae fam. nov., and Ktedonospora formicarum gen. nov., sp. nov., Ktedonobacter robiniae sp. nov., Dictyobacter formicarum sp. nov. and Dictyobacter arantiisoli sp. nov., belonging to the class Ktedonobacteria.</title>
        <authorList>
            <person name="Yabe S."/>
            <person name="Zheng Y."/>
            <person name="Wang C.M."/>
            <person name="Sakai Y."/>
            <person name="Abe K."/>
            <person name="Yokota A."/>
            <person name="Donadio S."/>
            <person name="Cavaletti L."/>
            <person name="Monciardini P."/>
        </authorList>
    </citation>
    <scope>NUCLEOTIDE SEQUENCE [LARGE SCALE GENOMIC DNA]</scope>
    <source>
        <strain evidence="1 2">SOSP1-9</strain>
    </source>
</reference>
<proteinExistence type="predicted"/>
<evidence type="ECO:0000313" key="2">
    <source>
        <dbReference type="Proteomes" id="UP000635565"/>
    </source>
</evidence>